<accession>A0A4D6LRE3</accession>
<protein>
    <submittedName>
        <fullName evidence="2">Uncharacterized protein</fullName>
    </submittedName>
</protein>
<name>A0A4D6LRE3_VIGUN</name>
<reference evidence="2 3" key="1">
    <citation type="submission" date="2019-04" db="EMBL/GenBank/DDBJ databases">
        <title>An improved genome assembly and genetic linkage map for asparagus bean, Vigna unguiculata ssp. sesquipedialis.</title>
        <authorList>
            <person name="Xia Q."/>
            <person name="Zhang R."/>
            <person name="Dong Y."/>
        </authorList>
    </citation>
    <scope>NUCLEOTIDE SEQUENCE [LARGE SCALE GENOMIC DNA]</scope>
    <source>
        <tissue evidence="2">Leaf</tissue>
    </source>
</reference>
<proteinExistence type="predicted"/>
<dbReference type="EMBL" id="CP039348">
    <property type="protein sequence ID" value="QCD91060.1"/>
    <property type="molecule type" value="Genomic_DNA"/>
</dbReference>
<dbReference type="AlphaFoldDB" id="A0A4D6LRE3"/>
<organism evidence="2 3">
    <name type="scientific">Vigna unguiculata</name>
    <name type="common">Cowpea</name>
    <dbReference type="NCBI Taxonomy" id="3917"/>
    <lineage>
        <taxon>Eukaryota</taxon>
        <taxon>Viridiplantae</taxon>
        <taxon>Streptophyta</taxon>
        <taxon>Embryophyta</taxon>
        <taxon>Tracheophyta</taxon>
        <taxon>Spermatophyta</taxon>
        <taxon>Magnoliopsida</taxon>
        <taxon>eudicotyledons</taxon>
        <taxon>Gunneridae</taxon>
        <taxon>Pentapetalae</taxon>
        <taxon>rosids</taxon>
        <taxon>fabids</taxon>
        <taxon>Fabales</taxon>
        <taxon>Fabaceae</taxon>
        <taxon>Papilionoideae</taxon>
        <taxon>50 kb inversion clade</taxon>
        <taxon>NPAAA clade</taxon>
        <taxon>indigoferoid/millettioid clade</taxon>
        <taxon>Phaseoleae</taxon>
        <taxon>Vigna</taxon>
    </lineage>
</organism>
<sequence>MPLQPLTTSVPTPVPSQTPRNNDSEGIGASLTTPHNQCIITTPTHRCATPPPTPLTPPPRKTSDSPPATQHL</sequence>
<feature type="compositionally biased region" description="Low complexity" evidence="1">
    <location>
        <begin position="1"/>
        <end position="19"/>
    </location>
</feature>
<evidence type="ECO:0000256" key="1">
    <source>
        <dbReference type="SAM" id="MobiDB-lite"/>
    </source>
</evidence>
<feature type="compositionally biased region" description="Polar residues" evidence="1">
    <location>
        <begin position="30"/>
        <end position="44"/>
    </location>
</feature>
<evidence type="ECO:0000313" key="3">
    <source>
        <dbReference type="Proteomes" id="UP000501690"/>
    </source>
</evidence>
<dbReference type="Proteomes" id="UP000501690">
    <property type="component" value="Linkage Group LG4"/>
</dbReference>
<evidence type="ECO:0000313" key="2">
    <source>
        <dbReference type="EMBL" id="QCD91060.1"/>
    </source>
</evidence>
<gene>
    <name evidence="2" type="ORF">DEO72_LG4g2023</name>
</gene>
<feature type="compositionally biased region" description="Pro residues" evidence="1">
    <location>
        <begin position="49"/>
        <end position="60"/>
    </location>
</feature>
<feature type="region of interest" description="Disordered" evidence="1">
    <location>
        <begin position="1"/>
        <end position="72"/>
    </location>
</feature>
<keyword evidence="3" id="KW-1185">Reference proteome</keyword>